<evidence type="ECO:0000259" key="2">
    <source>
        <dbReference type="Pfam" id="PF00534"/>
    </source>
</evidence>
<dbReference type="SUPFAM" id="SSF53756">
    <property type="entry name" value="UDP-Glycosyltransferase/glycogen phosphorylase"/>
    <property type="match status" value="1"/>
</dbReference>
<accession>A0A0G0Q2F2</accession>
<proteinExistence type="predicted"/>
<dbReference type="InterPro" id="IPR001296">
    <property type="entry name" value="Glyco_trans_1"/>
</dbReference>
<dbReference type="GO" id="GO:0009103">
    <property type="term" value="P:lipopolysaccharide biosynthetic process"/>
    <property type="evidence" value="ECO:0007669"/>
    <property type="project" value="TreeGrafter"/>
</dbReference>
<dbReference type="PANTHER" id="PTHR46401:SF2">
    <property type="entry name" value="GLYCOSYLTRANSFERASE WBBK-RELATED"/>
    <property type="match status" value="1"/>
</dbReference>
<dbReference type="Pfam" id="PF00534">
    <property type="entry name" value="Glycos_transf_1"/>
    <property type="match status" value="1"/>
</dbReference>
<evidence type="ECO:0000313" key="5">
    <source>
        <dbReference type="Proteomes" id="UP000034539"/>
    </source>
</evidence>
<keyword evidence="1 4" id="KW-0808">Transferase</keyword>
<gene>
    <name evidence="4" type="ORF">UT63_C0003G0014</name>
</gene>
<sequence>MKVTFVEPPIAGHKNRGTGVYLTNLFSALEKNGVDLELVDTKHIPKDSDIVHFPYFDPFFLTLPFSIPKNSVITIHDLTPLVFPESFPKGIKGEIKWQINKIIAKKSRAIITDSKSSQKDITKYLGIPEERVCPIYLAPGNEFRKISEKKILVPLREKYSLPEKFILYVGDLNPNKNILGLIEGFYSATKKHSDVSLVIVGNAFENNDSAPYQEMLEFIDKLSLGDKINILGFVPSEDLIGIYNLSYLYIQPSLYEGFGLPVLEAMKCGVPAVVADVSSLAEIAGEAAEMVDPKDPENIAEGINKILNMDGKKYNLLAKKSFNHAEKFSWEKTAEETIEVYKQILHRV</sequence>
<evidence type="ECO:0000256" key="1">
    <source>
        <dbReference type="ARBA" id="ARBA00022679"/>
    </source>
</evidence>
<evidence type="ECO:0000313" key="4">
    <source>
        <dbReference type="EMBL" id="KKR34298.1"/>
    </source>
</evidence>
<dbReference type="EMBL" id="LBXN01000003">
    <property type="protein sequence ID" value="KKR34298.1"/>
    <property type="molecule type" value="Genomic_DNA"/>
</dbReference>
<feature type="domain" description="Glycosyl transferase family 1" evidence="2">
    <location>
        <begin position="162"/>
        <end position="319"/>
    </location>
</feature>
<dbReference type="Pfam" id="PF13439">
    <property type="entry name" value="Glyco_transf_4"/>
    <property type="match status" value="1"/>
</dbReference>
<dbReference type="AlphaFoldDB" id="A0A0G0Q2F2"/>
<dbReference type="GO" id="GO:0016757">
    <property type="term" value="F:glycosyltransferase activity"/>
    <property type="evidence" value="ECO:0007669"/>
    <property type="project" value="InterPro"/>
</dbReference>
<dbReference type="InterPro" id="IPR028098">
    <property type="entry name" value="Glyco_trans_4-like_N"/>
</dbReference>
<comment type="caution">
    <text evidence="4">The sequence shown here is derived from an EMBL/GenBank/DDBJ whole genome shotgun (WGS) entry which is preliminary data.</text>
</comment>
<name>A0A0G0Q2F2_9BACT</name>
<evidence type="ECO:0000259" key="3">
    <source>
        <dbReference type="Pfam" id="PF13439"/>
    </source>
</evidence>
<dbReference type="FunFam" id="3.40.50.2000:FF:000119">
    <property type="entry name" value="Glycosyl transferase group 1"/>
    <property type="match status" value="1"/>
</dbReference>
<feature type="domain" description="Glycosyltransferase subfamily 4-like N-terminal" evidence="3">
    <location>
        <begin position="47"/>
        <end position="136"/>
    </location>
</feature>
<dbReference type="Proteomes" id="UP000034539">
    <property type="component" value="Unassembled WGS sequence"/>
</dbReference>
<protein>
    <submittedName>
        <fullName evidence="4">Glycosyltransferase</fullName>
    </submittedName>
</protein>
<dbReference type="PANTHER" id="PTHR46401">
    <property type="entry name" value="GLYCOSYLTRANSFERASE WBBK-RELATED"/>
    <property type="match status" value="1"/>
</dbReference>
<dbReference type="CDD" id="cd03809">
    <property type="entry name" value="GT4_MtfB-like"/>
    <property type="match status" value="1"/>
</dbReference>
<dbReference type="Gene3D" id="3.40.50.2000">
    <property type="entry name" value="Glycogen Phosphorylase B"/>
    <property type="match status" value="2"/>
</dbReference>
<organism evidence="4 5">
    <name type="scientific">Candidatus Gottesmanbacteria bacterium GW2011_GWC2_39_8</name>
    <dbReference type="NCBI Taxonomy" id="1618450"/>
    <lineage>
        <taxon>Bacteria</taxon>
        <taxon>Candidatus Gottesmaniibacteriota</taxon>
    </lineage>
</organism>
<dbReference type="PATRIC" id="fig|1618450.3.peg.93"/>
<reference evidence="4 5" key="1">
    <citation type="journal article" date="2015" name="Nature">
        <title>rRNA introns, odd ribosomes, and small enigmatic genomes across a large radiation of phyla.</title>
        <authorList>
            <person name="Brown C.T."/>
            <person name="Hug L.A."/>
            <person name="Thomas B.C."/>
            <person name="Sharon I."/>
            <person name="Castelle C.J."/>
            <person name="Singh A."/>
            <person name="Wilkins M.J."/>
            <person name="Williams K.H."/>
            <person name="Banfield J.F."/>
        </authorList>
    </citation>
    <scope>NUCLEOTIDE SEQUENCE [LARGE SCALE GENOMIC DNA]</scope>
</reference>